<organism evidence="2 3">
    <name type="scientific">Dongia soli</name>
    <dbReference type="NCBI Taxonomy" id="600628"/>
    <lineage>
        <taxon>Bacteria</taxon>
        <taxon>Pseudomonadati</taxon>
        <taxon>Pseudomonadota</taxon>
        <taxon>Alphaproteobacteria</taxon>
        <taxon>Rhodospirillales</taxon>
        <taxon>Dongiaceae</taxon>
        <taxon>Dongia</taxon>
    </lineage>
</organism>
<accession>A0ABU5EBQ1</accession>
<keyword evidence="3" id="KW-1185">Reference proteome</keyword>
<dbReference type="InterPro" id="IPR009506">
    <property type="entry name" value="YjiS-like"/>
</dbReference>
<gene>
    <name evidence="2" type="ORF">SMD27_09075</name>
</gene>
<evidence type="ECO:0000313" key="3">
    <source>
        <dbReference type="Proteomes" id="UP001279642"/>
    </source>
</evidence>
<dbReference type="Pfam" id="PF06568">
    <property type="entry name" value="YjiS-like"/>
    <property type="match status" value="1"/>
</dbReference>
<dbReference type="EMBL" id="JAXCLW010000002">
    <property type="protein sequence ID" value="MDY0882995.1"/>
    <property type="molecule type" value="Genomic_DNA"/>
</dbReference>
<reference evidence="2 3" key="1">
    <citation type="journal article" date="2016" name="Antonie Van Leeuwenhoek">
        <title>Dongia soli sp. nov., isolated from soil from Dokdo, Korea.</title>
        <authorList>
            <person name="Kim D.U."/>
            <person name="Lee H."/>
            <person name="Kim H."/>
            <person name="Kim S.G."/>
            <person name="Ka J.O."/>
        </authorList>
    </citation>
    <scope>NUCLEOTIDE SEQUENCE [LARGE SCALE GENOMIC DNA]</scope>
    <source>
        <strain evidence="2 3">D78</strain>
    </source>
</reference>
<dbReference type="RefSeq" id="WP_320508051.1">
    <property type="nucleotide sequence ID" value="NZ_JAXCLW010000002.1"/>
</dbReference>
<evidence type="ECO:0000259" key="1">
    <source>
        <dbReference type="Pfam" id="PF06568"/>
    </source>
</evidence>
<sequence length="68" mass="7961">MSRLVDTQGFQNAGLVRYCRVILDRLALAAERRRQRRALLRLDADQLRDIGLSREDIDAEVGQAFWRF</sequence>
<evidence type="ECO:0000313" key="2">
    <source>
        <dbReference type="EMBL" id="MDY0882995.1"/>
    </source>
</evidence>
<comment type="caution">
    <text evidence="2">The sequence shown here is derived from an EMBL/GenBank/DDBJ whole genome shotgun (WGS) entry which is preliminary data.</text>
</comment>
<dbReference type="Proteomes" id="UP001279642">
    <property type="component" value="Unassembled WGS sequence"/>
</dbReference>
<name>A0ABU5EBQ1_9PROT</name>
<protein>
    <submittedName>
        <fullName evidence="2">DUF1127 domain-containing protein</fullName>
    </submittedName>
</protein>
<proteinExistence type="predicted"/>
<feature type="domain" description="YjiS-like" evidence="1">
    <location>
        <begin position="23"/>
        <end position="58"/>
    </location>
</feature>